<dbReference type="Gene3D" id="3.90.75.20">
    <property type="match status" value="1"/>
</dbReference>
<dbReference type="InterPro" id="IPR044925">
    <property type="entry name" value="His-Me_finger_sf"/>
</dbReference>
<dbReference type="RefSeq" id="WP_145975760.1">
    <property type="nucleotide sequence ID" value="NZ_CYPS01000008.1"/>
</dbReference>
<accession>A0A0P1E0Z7</accession>
<organism evidence="1 2">
    <name type="scientific">Ruegeria atlantica</name>
    <dbReference type="NCBI Taxonomy" id="81569"/>
    <lineage>
        <taxon>Bacteria</taxon>
        <taxon>Pseudomonadati</taxon>
        <taxon>Pseudomonadota</taxon>
        <taxon>Alphaproteobacteria</taxon>
        <taxon>Rhodobacterales</taxon>
        <taxon>Roseobacteraceae</taxon>
        <taxon>Ruegeria</taxon>
    </lineage>
</organism>
<evidence type="ECO:0000313" key="2">
    <source>
        <dbReference type="Proteomes" id="UP000050786"/>
    </source>
</evidence>
<dbReference type="Proteomes" id="UP000050786">
    <property type="component" value="Unassembled WGS sequence"/>
</dbReference>
<name>A0A0P1E0Z7_9RHOB</name>
<dbReference type="EMBL" id="CYPS01000008">
    <property type="protein sequence ID" value="CUH41563.1"/>
    <property type="molecule type" value="Genomic_DNA"/>
</dbReference>
<proteinExistence type="predicted"/>
<keyword evidence="2" id="KW-1185">Reference proteome</keyword>
<protein>
    <recommendedName>
        <fullName evidence="3">HNH nuclease domain-containing protein</fullName>
    </recommendedName>
</protein>
<evidence type="ECO:0000313" key="1">
    <source>
        <dbReference type="EMBL" id="CUH41563.1"/>
    </source>
</evidence>
<sequence>MIWPPGVECWRDVPDLPGYRVSNLGRVEGPRGIMTPVRRGEYLSVICGSRTDGTRKRRNIQRLVCAAWHGQPPSRYHQAAHGDGDPHNNCEWNLRWAIRLDNIADKYQHGTIRFGADNPSTRLTREKVLVALAALAGGLSKVQIAAALEVSDVAIGRIARGESWVQLASVA</sequence>
<reference evidence="2" key="1">
    <citation type="submission" date="2015-09" db="EMBL/GenBank/DDBJ databases">
        <authorList>
            <person name="Rodrigo-Torres L."/>
            <person name="Arahal D.R."/>
        </authorList>
    </citation>
    <scope>NUCLEOTIDE SEQUENCE [LARGE SCALE GENOMIC DNA]</scope>
    <source>
        <strain evidence="2">CECT 4293</strain>
    </source>
</reference>
<evidence type="ECO:0008006" key="3">
    <source>
        <dbReference type="Google" id="ProtNLM"/>
    </source>
</evidence>
<dbReference type="SUPFAM" id="SSF54060">
    <property type="entry name" value="His-Me finger endonucleases"/>
    <property type="match status" value="1"/>
</dbReference>
<dbReference type="AlphaFoldDB" id="A0A0P1E0Z7"/>
<gene>
    <name evidence="1" type="ORF">RUM4293_00437</name>
</gene>